<dbReference type="CDD" id="cd05399">
    <property type="entry name" value="NT_Rel-Spo_like"/>
    <property type="match status" value="1"/>
</dbReference>
<evidence type="ECO:0000259" key="1">
    <source>
        <dbReference type="SMART" id="SM00954"/>
    </source>
</evidence>
<accession>A0ABS6X9K4</accession>
<comment type="caution">
    <text evidence="2">The sequence shown here is derived from an EMBL/GenBank/DDBJ whole genome shotgun (WGS) entry which is preliminary data.</text>
</comment>
<protein>
    <submittedName>
        <fullName evidence="2">RelA/SpoT domain-containing protein</fullName>
    </submittedName>
</protein>
<evidence type="ECO:0000313" key="2">
    <source>
        <dbReference type="EMBL" id="MBW3364344.1"/>
    </source>
</evidence>
<dbReference type="RefSeq" id="WP_199108844.1">
    <property type="nucleotide sequence ID" value="NZ_JAHWXQ010000001.1"/>
</dbReference>
<dbReference type="Gene3D" id="3.30.460.10">
    <property type="entry name" value="Beta Polymerase, domain 2"/>
    <property type="match status" value="1"/>
</dbReference>
<organism evidence="2 3">
    <name type="scientific">Pontibacter populi</name>
    <dbReference type="NCBI Taxonomy" id="890055"/>
    <lineage>
        <taxon>Bacteria</taxon>
        <taxon>Pseudomonadati</taxon>
        <taxon>Bacteroidota</taxon>
        <taxon>Cytophagia</taxon>
        <taxon>Cytophagales</taxon>
        <taxon>Hymenobacteraceae</taxon>
        <taxon>Pontibacter</taxon>
    </lineage>
</organism>
<dbReference type="Pfam" id="PF04607">
    <property type="entry name" value="RelA_SpoT"/>
    <property type="match status" value="1"/>
</dbReference>
<sequence>MAKRAPTAVLPFILSELNESEESLRAQGIEAEALLAIYNDYICRLDELRTIAAFVTDTVARHEDVHAARYRVKEPLHLLKKILRKKKEYPDRHLNAANYTAYINDLAGVRILHLSKQSCHHIANYIQQNWELKREPYAYVKEGDTSEAKEFGAFNYRVMMNDRGYKAQHYIIKVQATRQLYFIEVQVKTLFEEGWSEIDHCIRYPDHKPNELLNRLLWLLNQATSNADLLATQIQALANELHNYKQGHKAGITVSQLHSHIDDLPVDQQEKQYLYACLAKLTNSEL</sequence>
<dbReference type="InterPro" id="IPR007685">
    <property type="entry name" value="RelA_SpoT"/>
</dbReference>
<dbReference type="Proteomes" id="UP000774935">
    <property type="component" value="Unassembled WGS sequence"/>
</dbReference>
<dbReference type="SMART" id="SM00954">
    <property type="entry name" value="RelA_SpoT"/>
    <property type="match status" value="1"/>
</dbReference>
<feature type="domain" description="RelA/SpoT" evidence="1">
    <location>
        <begin position="70"/>
        <end position="210"/>
    </location>
</feature>
<keyword evidence="3" id="KW-1185">Reference proteome</keyword>
<dbReference type="SUPFAM" id="SSF81301">
    <property type="entry name" value="Nucleotidyltransferase"/>
    <property type="match status" value="1"/>
</dbReference>
<dbReference type="InterPro" id="IPR043519">
    <property type="entry name" value="NT_sf"/>
</dbReference>
<dbReference type="EMBL" id="JAHWXQ010000001">
    <property type="protein sequence ID" value="MBW3364344.1"/>
    <property type="molecule type" value="Genomic_DNA"/>
</dbReference>
<evidence type="ECO:0000313" key="3">
    <source>
        <dbReference type="Proteomes" id="UP000774935"/>
    </source>
</evidence>
<proteinExistence type="predicted"/>
<reference evidence="2 3" key="1">
    <citation type="submission" date="2021-07" db="EMBL/GenBank/DDBJ databases">
        <authorList>
            <person name="Kim M.K."/>
        </authorList>
    </citation>
    <scope>NUCLEOTIDE SEQUENCE [LARGE SCALE GENOMIC DNA]</scope>
    <source>
        <strain evidence="2 3">HLY7-15</strain>
    </source>
</reference>
<dbReference type="PANTHER" id="PTHR41773:SF1">
    <property type="entry name" value="RELA_SPOT DOMAIN-CONTAINING PROTEIN"/>
    <property type="match status" value="1"/>
</dbReference>
<gene>
    <name evidence="2" type="ORF">KYK27_04775</name>
</gene>
<name>A0ABS6X9K4_9BACT</name>
<dbReference type="PANTHER" id="PTHR41773">
    <property type="entry name" value="GTP PYROPHOSPHATASE-RELATED"/>
    <property type="match status" value="1"/>
</dbReference>